<dbReference type="KEGG" id="vhl:BME96_11175"/>
<dbReference type="EMBL" id="CP017962">
    <property type="protein sequence ID" value="APC48712.1"/>
    <property type="molecule type" value="Genomic_DNA"/>
</dbReference>
<keyword evidence="3" id="KW-1133">Transmembrane helix</keyword>
<comment type="similarity">
    <text evidence="1">Belongs to the peptidase U4 family.</text>
</comment>
<keyword evidence="1" id="KW-0378">Hydrolase</keyword>
<comment type="subunit">
    <text evidence="1">Self-associates. Interacts with SigE. Interacts with SpoIIR.</text>
</comment>
<feature type="active site" evidence="2">
    <location>
        <position position="183"/>
    </location>
</feature>
<keyword evidence="1" id="KW-1003">Cell membrane</keyword>
<feature type="transmembrane region" description="Helical" evidence="3">
    <location>
        <begin position="6"/>
        <end position="27"/>
    </location>
</feature>
<organism evidence="4 6">
    <name type="scientific">Virgibacillus halodenitrificans</name>
    <name type="common">Bacillus halodenitrificans</name>
    <dbReference type="NCBI Taxonomy" id="1482"/>
    <lineage>
        <taxon>Bacteria</taxon>
        <taxon>Bacillati</taxon>
        <taxon>Bacillota</taxon>
        <taxon>Bacilli</taxon>
        <taxon>Bacillales</taxon>
        <taxon>Bacillaceae</taxon>
        <taxon>Virgibacillus</taxon>
    </lineage>
</organism>
<keyword evidence="1" id="KW-0749">Sporulation</keyword>
<reference evidence="5 7" key="2">
    <citation type="submission" date="2020-09" db="EMBL/GenBank/DDBJ databases">
        <title>Draft Genome Sequences of Oil-Oxidizing Bacteria Halomonas titanicae, Marinobacter lutaoensis, and Virgibacillus halodenitrificans Isolated from Highly Saline Environments.</title>
        <authorList>
            <person name="Grouzdev D.S."/>
            <person name="Sokolova D.S."/>
            <person name="Semenova E.M."/>
            <person name="Borzenkov I.A."/>
            <person name="Bidzhieva S.K."/>
            <person name="Poltaraus A.B."/>
            <person name="Nazina T.N."/>
        </authorList>
    </citation>
    <scope>NUCLEOTIDE SEQUENCE [LARGE SCALE GENOMIC DNA]</scope>
    <source>
        <strain evidence="5 7">VKM B-3472D</strain>
    </source>
</reference>
<comment type="function">
    <text evidence="1">Probable aspartic protease that is responsible for the proteolytic cleavage of the RNA polymerase sigma E factor (SigE/spoIIGB) to yield the active peptide in the mother cell during sporulation. Responds to a signal from the forespore that is triggered by the extracellular signal protein SpoIIR.</text>
</comment>
<evidence type="ECO:0000313" key="6">
    <source>
        <dbReference type="Proteomes" id="UP000182945"/>
    </source>
</evidence>
<dbReference type="GO" id="GO:0005886">
    <property type="term" value="C:plasma membrane"/>
    <property type="evidence" value="ECO:0007669"/>
    <property type="project" value="UniProtKB-SubCell"/>
</dbReference>
<gene>
    <name evidence="5" type="primary">spoIIGA</name>
    <name evidence="4" type="ORF">BME96_11175</name>
    <name evidence="5" type="ORF">IC602_18635</name>
</gene>
<name>A0AAC9NKQ2_VIRHA</name>
<feature type="transmembrane region" description="Helical" evidence="3">
    <location>
        <begin position="89"/>
        <end position="109"/>
    </location>
</feature>
<dbReference type="InterPro" id="IPR005081">
    <property type="entry name" value="SpoIIGA"/>
</dbReference>
<keyword evidence="1 3" id="KW-0472">Membrane</keyword>
<keyword evidence="1" id="KW-0064">Aspartyl protease</keyword>
<feature type="transmembrane region" description="Helical" evidence="3">
    <location>
        <begin position="131"/>
        <end position="147"/>
    </location>
</feature>
<dbReference type="Pfam" id="PF03419">
    <property type="entry name" value="Peptidase_U4"/>
    <property type="match status" value="1"/>
</dbReference>
<dbReference type="NCBIfam" id="TIGR02854">
    <property type="entry name" value="spore_II_GA"/>
    <property type="match status" value="1"/>
</dbReference>
<evidence type="ECO:0000313" key="5">
    <source>
        <dbReference type="EMBL" id="MBD1224636.1"/>
    </source>
</evidence>
<dbReference type="Proteomes" id="UP000182945">
    <property type="component" value="Chromosome"/>
</dbReference>
<feature type="transmembrane region" description="Helical" evidence="3">
    <location>
        <begin position="34"/>
        <end position="53"/>
    </location>
</feature>
<evidence type="ECO:0000256" key="1">
    <source>
        <dbReference type="PIRNR" id="PIRNR018571"/>
    </source>
</evidence>
<comment type="subcellular location">
    <subcellularLocation>
        <location evidence="1">Cell membrane</location>
    </subcellularLocation>
</comment>
<dbReference type="GO" id="GO:0030436">
    <property type="term" value="P:asexual sporulation"/>
    <property type="evidence" value="ECO:0007669"/>
    <property type="project" value="InterPro"/>
</dbReference>
<dbReference type="PIRSF" id="PIRSF018571">
    <property type="entry name" value="SpoIIGA"/>
    <property type="match status" value="1"/>
</dbReference>
<dbReference type="EMBL" id="JACWEZ010000021">
    <property type="protein sequence ID" value="MBD1224636.1"/>
    <property type="molecule type" value="Genomic_DNA"/>
</dbReference>
<reference evidence="4 6" key="1">
    <citation type="submission" date="2016-11" db="EMBL/GenBank/DDBJ databases">
        <title>Complete genome sequencing of Virgibacillus halodenitrificans PDB-F2.</title>
        <authorList>
            <person name="Sun Z."/>
            <person name="Zhou Y."/>
            <person name="Li H."/>
        </authorList>
    </citation>
    <scope>NUCLEOTIDE SEQUENCE [LARGE SCALE GENOMIC DNA]</scope>
    <source>
        <strain evidence="4 6">PDB-F2</strain>
    </source>
</reference>
<evidence type="ECO:0000313" key="7">
    <source>
        <dbReference type="Proteomes" id="UP000621631"/>
    </source>
</evidence>
<evidence type="ECO:0000256" key="2">
    <source>
        <dbReference type="PIRSR" id="PIRSR018571-1"/>
    </source>
</evidence>
<accession>A0AAC9NKQ2</accession>
<evidence type="ECO:0000313" key="4">
    <source>
        <dbReference type="EMBL" id="APC48712.1"/>
    </source>
</evidence>
<keyword evidence="1" id="KW-0645">Protease</keyword>
<dbReference type="EC" id="3.4.23.-" evidence="1"/>
<dbReference type="GO" id="GO:0004190">
    <property type="term" value="F:aspartic-type endopeptidase activity"/>
    <property type="evidence" value="ECO:0007669"/>
    <property type="project" value="UniProtKB-KW"/>
</dbReference>
<evidence type="ECO:0000256" key="3">
    <source>
        <dbReference type="SAM" id="Phobius"/>
    </source>
</evidence>
<sequence>MTIYLDAVWTLNFFLDMMLLMLTQLLARHSTRKIRIFFGAFVASLLVPISLYFPDSFIISVPGKLIYSFLIIICTFGIGSLNRLAKLVSLFYFITFTIGGGLLGIHFLFKNPIGVSANGILTFNSGYGDPISWLFVVIGFPVIWLFTKRRMDKHVIEKIRYDQLCPVTIQIREKAFSTSGYIDSGNQLVDPLTKKPVIICDEPFLKQWFTEQEWNLLKEVHENFNLDKLPAAWTNVIQFVPYQGVEGKSNFLLALKPDKLTVHYEDQHIITSNILVGIQFAELVKDQSYHCLLQPQIIKLATISTA</sequence>
<dbReference type="RefSeq" id="WP_019378515.1">
    <property type="nucleotide sequence ID" value="NZ_CP017962.1"/>
</dbReference>
<keyword evidence="3" id="KW-0812">Transmembrane</keyword>
<dbReference type="GeneID" id="71514957"/>
<dbReference type="Proteomes" id="UP000621631">
    <property type="component" value="Unassembled WGS sequence"/>
</dbReference>
<proteinExistence type="inferred from homology"/>
<dbReference type="AlphaFoldDB" id="A0AAC9NKQ2"/>
<feature type="transmembrane region" description="Helical" evidence="3">
    <location>
        <begin position="65"/>
        <end position="82"/>
    </location>
</feature>
<keyword evidence="7" id="KW-1185">Reference proteome</keyword>
<protein>
    <recommendedName>
        <fullName evidence="1">Sporulation sigma-E factor-processing peptidase</fullName>
        <ecNumber evidence="1">3.4.23.-</ecNumber>
    </recommendedName>
    <alternativeName>
        <fullName evidence="1">Membrane-associated aspartic protease</fullName>
    </alternativeName>
    <alternativeName>
        <fullName evidence="1">Stage II sporulation protein GA</fullName>
    </alternativeName>
</protein>
<dbReference type="GO" id="GO:0006508">
    <property type="term" value="P:proteolysis"/>
    <property type="evidence" value="ECO:0007669"/>
    <property type="project" value="UniProtKB-KW"/>
</dbReference>
<dbReference type="GO" id="GO:0030435">
    <property type="term" value="P:sporulation resulting in formation of a cellular spore"/>
    <property type="evidence" value="ECO:0007669"/>
    <property type="project" value="UniProtKB-KW"/>
</dbReference>